<dbReference type="Proteomes" id="UP000646484">
    <property type="component" value="Unassembled WGS sequence"/>
</dbReference>
<gene>
    <name evidence="1" type="ORF">H8S64_01940</name>
</gene>
<dbReference type="EMBL" id="JACOOH010000001">
    <property type="protein sequence ID" value="MBC5619851.1"/>
    <property type="molecule type" value="Genomic_DNA"/>
</dbReference>
<comment type="caution">
    <text evidence="1">The sequence shown here is derived from an EMBL/GenBank/DDBJ whole genome shotgun (WGS) entry which is preliminary data.</text>
</comment>
<organism evidence="1 2">
    <name type="scientific">Butyricimonas hominis</name>
    <dbReference type="NCBI Taxonomy" id="2763032"/>
    <lineage>
        <taxon>Bacteria</taxon>
        <taxon>Pseudomonadati</taxon>
        <taxon>Bacteroidota</taxon>
        <taxon>Bacteroidia</taxon>
        <taxon>Bacteroidales</taxon>
        <taxon>Odoribacteraceae</taxon>
        <taxon>Butyricimonas</taxon>
    </lineage>
</organism>
<dbReference type="RefSeq" id="WP_186974729.1">
    <property type="nucleotide sequence ID" value="NZ_JACOOH010000001.1"/>
</dbReference>
<evidence type="ECO:0000313" key="1">
    <source>
        <dbReference type="EMBL" id="MBC5619851.1"/>
    </source>
</evidence>
<keyword evidence="2" id="KW-1185">Reference proteome</keyword>
<accession>A0ABR7CW03</accession>
<dbReference type="InterPro" id="IPR032299">
    <property type="entry name" value="DUF4843"/>
</dbReference>
<proteinExistence type="predicted"/>
<dbReference type="PROSITE" id="PS51257">
    <property type="entry name" value="PROKAR_LIPOPROTEIN"/>
    <property type="match status" value="1"/>
</dbReference>
<reference evidence="1 2" key="1">
    <citation type="submission" date="2020-08" db="EMBL/GenBank/DDBJ databases">
        <title>Genome public.</title>
        <authorList>
            <person name="Liu C."/>
            <person name="Sun Q."/>
        </authorList>
    </citation>
    <scope>NUCLEOTIDE SEQUENCE [LARGE SCALE GENOMIC DNA]</scope>
    <source>
        <strain evidence="1 2">NSJ-56</strain>
    </source>
</reference>
<evidence type="ECO:0000313" key="2">
    <source>
        <dbReference type="Proteomes" id="UP000646484"/>
    </source>
</evidence>
<protein>
    <submittedName>
        <fullName evidence="1">DUF4843 domain-containing protein</fullName>
    </submittedName>
</protein>
<sequence>MKKYLVILICLFTICSCTEEESPYYEGGHYIYFRNSYTSDSIEMSFFFYPGQDKVPVWLKLESGGDIFTKDVPVKFSVDKDLSTAAEEDYDLPTDAVFHAGHQKDSTQLFLNYTPKLDDKRFKLVVNLDASDAYTPGPKLYRKAVIIFTAIPSRPEWWDSDIEKVYLGKYSDLKYETLMSVTKVSDWSNLESPEKRALALQFKYYLQKCAEDPEIGPVLDEDGRPMTVTVIG</sequence>
<name>A0ABR7CW03_9BACT</name>
<dbReference type="Pfam" id="PF16132">
    <property type="entry name" value="DUF4843"/>
    <property type="match status" value="1"/>
</dbReference>